<dbReference type="InterPro" id="IPR017753">
    <property type="entry name" value="G3P_DH_GlpC_su"/>
</dbReference>
<feature type="domain" description="4Fe-4S ferredoxin-type" evidence="7">
    <location>
        <begin position="49"/>
        <end position="78"/>
    </location>
</feature>
<evidence type="ECO:0000256" key="3">
    <source>
        <dbReference type="ARBA" id="ARBA00022737"/>
    </source>
</evidence>
<dbReference type="GO" id="GO:0004368">
    <property type="term" value="F:glycerol-3-phosphate dehydrogenase (quinone) activity"/>
    <property type="evidence" value="ECO:0007669"/>
    <property type="project" value="UniProtKB-EC"/>
</dbReference>
<dbReference type="InterPro" id="IPR004017">
    <property type="entry name" value="Cys_rich_dom"/>
</dbReference>
<dbReference type="PROSITE" id="PS00198">
    <property type="entry name" value="4FE4S_FER_1"/>
    <property type="match status" value="2"/>
</dbReference>
<dbReference type="EC" id="1.1.5.3" evidence="8"/>
<protein>
    <submittedName>
        <fullName evidence="8">Anaerobic glycerol-3-phosphate dehydrogenase subunit C</fullName>
        <ecNumber evidence="8">1.1.5.3</ecNumber>
    </submittedName>
</protein>
<evidence type="ECO:0000313" key="9">
    <source>
        <dbReference type="Proteomes" id="UP000824504"/>
    </source>
</evidence>
<dbReference type="Proteomes" id="UP000824504">
    <property type="component" value="Chromosome"/>
</dbReference>
<sequence>MSDLLDTNETAVEELGPRPGLAPGQTVWELLAAVSPRIKDNPNTYEAQQLNRVSLDQCVKCTICETMCPVAKVTPLFSGPKFVGPQAERFRNGESVDHTLDYCSSCGICTLNCPQDVKIAEINSMARAVMKKDHMPLRDRLITQTELEGRLLTPFAPVANWALKQKPIRVAVEKVVGVHRDAPMPVAQSQSIKGWLKHRKGPAPRRPGQPDRGPVVFFTGCAGTYFEVETSKKTIEVLEHLGFEVLVPKQGCCGLAEQSNGLFDSARKRVVKLCEQLNAAGKELTVISSSGSCAGMIKHEAHEIMGVDDPAVRSVGTRMRETSEFLLDLFDEDELPTDFKTLEMKIPYHAPCQVKSQGMGMPAIRLMELVPGIRVIESEENCCGIAGTYGLKKEKYDVAQAVGRNLFEKVKEHNEGLAVCDTETCRWQIRNSTGVSTVHPVHVIHAAYGLSDVFSPEV</sequence>
<dbReference type="RefSeq" id="WP_219082049.1">
    <property type="nucleotide sequence ID" value="NZ_CP079216.1"/>
</dbReference>
<feature type="region of interest" description="Disordered" evidence="6">
    <location>
        <begin position="191"/>
        <end position="212"/>
    </location>
</feature>
<keyword evidence="5" id="KW-0411">Iron-sulfur</keyword>
<evidence type="ECO:0000256" key="2">
    <source>
        <dbReference type="ARBA" id="ARBA00022723"/>
    </source>
</evidence>
<keyword evidence="2" id="KW-0479">Metal-binding</keyword>
<keyword evidence="9" id="KW-1185">Reference proteome</keyword>
<evidence type="ECO:0000256" key="5">
    <source>
        <dbReference type="ARBA" id="ARBA00023014"/>
    </source>
</evidence>
<evidence type="ECO:0000313" key="8">
    <source>
        <dbReference type="EMBL" id="QXT62814.1"/>
    </source>
</evidence>
<dbReference type="NCBIfam" id="TIGR03379">
    <property type="entry name" value="glycerol3P_GlpC"/>
    <property type="match status" value="1"/>
</dbReference>
<dbReference type="Pfam" id="PF13183">
    <property type="entry name" value="Fer4_8"/>
    <property type="match status" value="1"/>
</dbReference>
<evidence type="ECO:0000256" key="4">
    <source>
        <dbReference type="ARBA" id="ARBA00023004"/>
    </source>
</evidence>
<dbReference type="PANTHER" id="PTHR32479:SF19">
    <property type="entry name" value="ANAEROBIC GLYCEROL-3-PHOSPHATE DEHYDROGENASE SUBUNIT C"/>
    <property type="match status" value="1"/>
</dbReference>
<dbReference type="PANTHER" id="PTHR32479">
    <property type="entry name" value="GLYCOLATE OXIDASE IRON-SULFUR SUBUNIT"/>
    <property type="match status" value="1"/>
</dbReference>
<evidence type="ECO:0000256" key="1">
    <source>
        <dbReference type="ARBA" id="ARBA00022485"/>
    </source>
</evidence>
<evidence type="ECO:0000256" key="6">
    <source>
        <dbReference type="SAM" id="MobiDB-lite"/>
    </source>
</evidence>
<name>A0ABX8SIL5_9ACTN</name>
<keyword evidence="8" id="KW-0560">Oxidoreductase</keyword>
<dbReference type="NCBIfam" id="NF008369">
    <property type="entry name" value="PRK11168.1"/>
    <property type="match status" value="1"/>
</dbReference>
<dbReference type="PROSITE" id="PS51379">
    <property type="entry name" value="4FE4S_FER_2"/>
    <property type="match status" value="2"/>
</dbReference>
<dbReference type="InterPro" id="IPR017896">
    <property type="entry name" value="4Fe4S_Fe-S-bd"/>
</dbReference>
<organism evidence="8 9">
    <name type="scientific">Tessaracoccus palaemonis</name>
    <dbReference type="NCBI Taxonomy" id="2829499"/>
    <lineage>
        <taxon>Bacteria</taxon>
        <taxon>Bacillati</taxon>
        <taxon>Actinomycetota</taxon>
        <taxon>Actinomycetes</taxon>
        <taxon>Propionibacteriales</taxon>
        <taxon>Propionibacteriaceae</taxon>
        <taxon>Tessaracoccus</taxon>
    </lineage>
</organism>
<feature type="domain" description="4Fe-4S ferredoxin-type" evidence="7">
    <location>
        <begin position="92"/>
        <end position="123"/>
    </location>
</feature>
<keyword evidence="3" id="KW-0677">Repeat</keyword>
<evidence type="ECO:0000259" key="7">
    <source>
        <dbReference type="PROSITE" id="PS51379"/>
    </source>
</evidence>
<dbReference type="Pfam" id="PF02754">
    <property type="entry name" value="CCG"/>
    <property type="match status" value="2"/>
</dbReference>
<reference evidence="8 9" key="1">
    <citation type="submission" date="2021-07" db="EMBL/GenBank/DDBJ databases">
        <title>complete genome sequencing of Tessaracoccus sp.J1M15.</title>
        <authorList>
            <person name="Bae J.-W."/>
            <person name="Kim D.-y."/>
        </authorList>
    </citation>
    <scope>NUCLEOTIDE SEQUENCE [LARGE SCALE GENOMIC DNA]</scope>
    <source>
        <strain evidence="8 9">J1M15</strain>
    </source>
</reference>
<gene>
    <name evidence="8" type="ORF">KDB89_13965</name>
</gene>
<proteinExistence type="predicted"/>
<keyword evidence="4" id="KW-0408">Iron</keyword>
<accession>A0ABX8SIL5</accession>
<dbReference type="InterPro" id="IPR017900">
    <property type="entry name" value="4Fe4S_Fe_S_CS"/>
</dbReference>
<dbReference type="EMBL" id="CP079216">
    <property type="protein sequence ID" value="QXT62814.1"/>
    <property type="molecule type" value="Genomic_DNA"/>
</dbReference>
<keyword evidence="1" id="KW-0004">4Fe-4S</keyword>